<dbReference type="RefSeq" id="WP_399645175.1">
    <property type="nucleotide sequence ID" value="NZ_JBITYG010000002.1"/>
</dbReference>
<accession>A0ABW8C1A7</accession>
<name>A0ABW8C1A7_9ACTN</name>
<feature type="signal peptide" evidence="1">
    <location>
        <begin position="1"/>
        <end position="26"/>
    </location>
</feature>
<gene>
    <name evidence="2" type="ORF">ACIGXA_06765</name>
</gene>
<keyword evidence="1" id="KW-0732">Signal</keyword>
<protein>
    <recommendedName>
        <fullName evidence="4">Lipoprotein</fullName>
    </recommendedName>
</protein>
<proteinExistence type="predicted"/>
<evidence type="ECO:0008006" key="4">
    <source>
        <dbReference type="Google" id="ProtNLM"/>
    </source>
</evidence>
<keyword evidence="3" id="KW-1185">Reference proteome</keyword>
<dbReference type="Proteomes" id="UP001614394">
    <property type="component" value="Unassembled WGS sequence"/>
</dbReference>
<evidence type="ECO:0000256" key="1">
    <source>
        <dbReference type="SAM" id="SignalP"/>
    </source>
</evidence>
<dbReference type="EMBL" id="JBITYG010000002">
    <property type="protein sequence ID" value="MFI9100208.1"/>
    <property type="molecule type" value="Genomic_DNA"/>
</dbReference>
<comment type="caution">
    <text evidence="2">The sequence shown here is derived from an EMBL/GenBank/DDBJ whole genome shotgun (WGS) entry which is preliminary data.</text>
</comment>
<evidence type="ECO:0000313" key="2">
    <source>
        <dbReference type="EMBL" id="MFI9100208.1"/>
    </source>
</evidence>
<feature type="chain" id="PRO_5046559885" description="Lipoprotein" evidence="1">
    <location>
        <begin position="27"/>
        <end position="85"/>
    </location>
</feature>
<sequence length="85" mass="8445">MNVRRFLTAAAASSALLAAAAPCAQALDFGGTLSGTAQTAATTGQQAKEAAQSVVGDKLDRKVGAVKDTVKAGKDAMKAGHELVS</sequence>
<organism evidence="2 3">
    <name type="scientific">Streptomyces fildesensis</name>
    <dbReference type="NCBI Taxonomy" id="375757"/>
    <lineage>
        <taxon>Bacteria</taxon>
        <taxon>Bacillati</taxon>
        <taxon>Actinomycetota</taxon>
        <taxon>Actinomycetes</taxon>
        <taxon>Kitasatosporales</taxon>
        <taxon>Streptomycetaceae</taxon>
        <taxon>Streptomyces</taxon>
    </lineage>
</organism>
<evidence type="ECO:0000313" key="3">
    <source>
        <dbReference type="Proteomes" id="UP001614394"/>
    </source>
</evidence>
<reference evidence="2 3" key="1">
    <citation type="submission" date="2024-10" db="EMBL/GenBank/DDBJ databases">
        <title>The Natural Products Discovery Center: Release of the First 8490 Sequenced Strains for Exploring Actinobacteria Biosynthetic Diversity.</title>
        <authorList>
            <person name="Kalkreuter E."/>
            <person name="Kautsar S.A."/>
            <person name="Yang D."/>
            <person name="Bader C.D."/>
            <person name="Teijaro C.N."/>
            <person name="Fluegel L."/>
            <person name="Davis C.M."/>
            <person name="Simpson J.R."/>
            <person name="Lauterbach L."/>
            <person name="Steele A.D."/>
            <person name="Gui C."/>
            <person name="Meng S."/>
            <person name="Li G."/>
            <person name="Viehrig K."/>
            <person name="Ye F."/>
            <person name="Su P."/>
            <person name="Kiefer A.F."/>
            <person name="Nichols A."/>
            <person name="Cepeda A.J."/>
            <person name="Yan W."/>
            <person name="Fan B."/>
            <person name="Jiang Y."/>
            <person name="Adhikari A."/>
            <person name="Zheng C.-J."/>
            <person name="Schuster L."/>
            <person name="Cowan T.M."/>
            <person name="Smanski M.J."/>
            <person name="Chevrette M.G."/>
            <person name="De Carvalho L.P.S."/>
            <person name="Shen B."/>
        </authorList>
    </citation>
    <scope>NUCLEOTIDE SEQUENCE [LARGE SCALE GENOMIC DNA]</scope>
    <source>
        <strain evidence="2 3">NPDC053399</strain>
    </source>
</reference>